<dbReference type="AlphaFoldDB" id="A0A4Y2PMX4"/>
<protein>
    <submittedName>
        <fullName evidence="1">Uncharacterized protein</fullName>
    </submittedName>
</protein>
<evidence type="ECO:0000313" key="1">
    <source>
        <dbReference type="EMBL" id="GBN53305.1"/>
    </source>
</evidence>
<comment type="caution">
    <text evidence="1">The sequence shown here is derived from an EMBL/GenBank/DDBJ whole genome shotgun (WGS) entry which is preliminary data.</text>
</comment>
<name>A0A4Y2PMX4_ARAVE</name>
<reference evidence="1 2" key="1">
    <citation type="journal article" date="2019" name="Sci. Rep.">
        <title>Orb-weaving spider Araneus ventricosus genome elucidates the spidroin gene catalogue.</title>
        <authorList>
            <person name="Kono N."/>
            <person name="Nakamura H."/>
            <person name="Ohtoshi R."/>
            <person name="Moran D.A.P."/>
            <person name="Shinohara A."/>
            <person name="Yoshida Y."/>
            <person name="Fujiwara M."/>
            <person name="Mori M."/>
            <person name="Tomita M."/>
            <person name="Arakawa K."/>
        </authorList>
    </citation>
    <scope>NUCLEOTIDE SEQUENCE [LARGE SCALE GENOMIC DNA]</scope>
</reference>
<proteinExistence type="predicted"/>
<keyword evidence="2" id="KW-1185">Reference proteome</keyword>
<accession>A0A4Y2PMX4</accession>
<sequence length="93" mass="10551">MQPKTTPLPICTPLSNNPDSKKACQKVWKPCQQGKELSRVSMTGVEPRQVAEKGTLVKRNKVFCRFLVRFPQLLLQALFQASQRLLDRPSADK</sequence>
<dbReference type="EMBL" id="BGPR01011857">
    <property type="protein sequence ID" value="GBN53305.1"/>
    <property type="molecule type" value="Genomic_DNA"/>
</dbReference>
<dbReference type="Proteomes" id="UP000499080">
    <property type="component" value="Unassembled WGS sequence"/>
</dbReference>
<organism evidence="1 2">
    <name type="scientific">Araneus ventricosus</name>
    <name type="common">Orbweaver spider</name>
    <name type="synonym">Epeira ventricosa</name>
    <dbReference type="NCBI Taxonomy" id="182803"/>
    <lineage>
        <taxon>Eukaryota</taxon>
        <taxon>Metazoa</taxon>
        <taxon>Ecdysozoa</taxon>
        <taxon>Arthropoda</taxon>
        <taxon>Chelicerata</taxon>
        <taxon>Arachnida</taxon>
        <taxon>Araneae</taxon>
        <taxon>Araneomorphae</taxon>
        <taxon>Entelegynae</taxon>
        <taxon>Araneoidea</taxon>
        <taxon>Araneidae</taxon>
        <taxon>Araneus</taxon>
    </lineage>
</organism>
<evidence type="ECO:0000313" key="2">
    <source>
        <dbReference type="Proteomes" id="UP000499080"/>
    </source>
</evidence>
<gene>
    <name evidence="1" type="ORF">AVEN_203745_1</name>
</gene>